<sequence>MDPSPRSQLAAAGLPPARPVPSHAGQPPQTPWATGRRLPPANVPPPLVQAVQGEPKFPRPPLRRRPPRAPPLPSSGLQLLLQLERYYPPPQHATGSTEPEPGVFKTRRRLIFSPPAAACPCRPSARPPSASSGLRLSTAAPARPHRRRATRARMGTSQTRLAPTGVPRFAAAAGCPGRSRPPLLRPPKFLPPRMVELAGAVLPFL</sequence>
<name>A0A6P5ELK0_ANACO</name>
<feature type="region of interest" description="Disordered" evidence="1">
    <location>
        <begin position="1"/>
        <end position="77"/>
    </location>
</feature>
<evidence type="ECO:0000313" key="2">
    <source>
        <dbReference type="Proteomes" id="UP000515123"/>
    </source>
</evidence>
<dbReference type="Proteomes" id="UP000515123">
    <property type="component" value="Unplaced"/>
</dbReference>
<reference evidence="2" key="1">
    <citation type="journal article" date="2015" name="Nat. Genet.">
        <title>The pineapple genome and the evolution of CAM photosynthesis.</title>
        <authorList>
            <person name="Ming R."/>
            <person name="VanBuren R."/>
            <person name="Wai C.M."/>
            <person name="Tang H."/>
            <person name="Schatz M.C."/>
            <person name="Bowers J.E."/>
            <person name="Lyons E."/>
            <person name="Wang M.L."/>
            <person name="Chen J."/>
            <person name="Biggers E."/>
            <person name="Zhang J."/>
            <person name="Huang L."/>
            <person name="Zhang L."/>
            <person name="Miao W."/>
            <person name="Zhang J."/>
            <person name="Ye Z."/>
            <person name="Miao C."/>
            <person name="Lin Z."/>
            <person name="Wang H."/>
            <person name="Zhou H."/>
            <person name="Yim W.C."/>
            <person name="Priest H.D."/>
            <person name="Zheng C."/>
            <person name="Woodhouse M."/>
            <person name="Edger P.P."/>
            <person name="Guyot R."/>
            <person name="Guo H.B."/>
            <person name="Guo H."/>
            <person name="Zheng G."/>
            <person name="Singh R."/>
            <person name="Sharma A."/>
            <person name="Min X."/>
            <person name="Zheng Y."/>
            <person name="Lee H."/>
            <person name="Gurtowski J."/>
            <person name="Sedlazeck F.J."/>
            <person name="Harkess A."/>
            <person name="McKain M.R."/>
            <person name="Liao Z."/>
            <person name="Fang J."/>
            <person name="Liu J."/>
            <person name="Zhang X."/>
            <person name="Zhang Q."/>
            <person name="Hu W."/>
            <person name="Qin Y."/>
            <person name="Wang K."/>
            <person name="Chen L.Y."/>
            <person name="Shirley N."/>
            <person name="Lin Y.R."/>
            <person name="Liu L.Y."/>
            <person name="Hernandez A.G."/>
            <person name="Wright C.L."/>
            <person name="Bulone V."/>
            <person name="Tuskan G.A."/>
            <person name="Heath K."/>
            <person name="Zee F."/>
            <person name="Moore P.H."/>
            <person name="Sunkar R."/>
            <person name="Leebens-Mack J.H."/>
            <person name="Mockler T."/>
            <person name="Bennetzen J.L."/>
            <person name="Freeling M."/>
            <person name="Sankoff D."/>
            <person name="Paterson A.H."/>
            <person name="Zhu X."/>
            <person name="Yang X."/>
            <person name="Smith J.A."/>
            <person name="Cushman J.C."/>
            <person name="Paull R.E."/>
            <person name="Yu Q."/>
        </authorList>
    </citation>
    <scope>NUCLEOTIDE SEQUENCE [LARGE SCALE GENOMIC DNA]</scope>
    <source>
        <strain evidence="2">cv. F153</strain>
    </source>
</reference>
<dbReference type="GeneID" id="109705918"/>
<evidence type="ECO:0000256" key="1">
    <source>
        <dbReference type="SAM" id="MobiDB-lite"/>
    </source>
</evidence>
<keyword evidence="2" id="KW-1185">Reference proteome</keyword>
<feature type="region of interest" description="Disordered" evidence="1">
    <location>
        <begin position="118"/>
        <end position="159"/>
    </location>
</feature>
<gene>
    <name evidence="3" type="primary">LOC109705918</name>
</gene>
<feature type="compositionally biased region" description="Low complexity" evidence="1">
    <location>
        <begin position="118"/>
        <end position="142"/>
    </location>
</feature>
<accession>A0A6P5ELK0</accession>
<protein>
    <submittedName>
        <fullName evidence="3">Proline-rich receptor-like protein kinase PERK9</fullName>
    </submittedName>
</protein>
<evidence type="ECO:0000313" key="3">
    <source>
        <dbReference type="RefSeq" id="XP_020082293.1"/>
    </source>
</evidence>
<dbReference type="AlphaFoldDB" id="A0A6P5ELK0"/>
<reference evidence="3" key="2">
    <citation type="submission" date="2025-08" db="UniProtKB">
        <authorList>
            <consortium name="RefSeq"/>
        </authorList>
    </citation>
    <scope>IDENTIFICATION</scope>
    <source>
        <tissue evidence="3">Leaf</tissue>
    </source>
</reference>
<organism evidence="2 3">
    <name type="scientific">Ananas comosus</name>
    <name type="common">Pineapple</name>
    <name type="synonym">Ananas ananas</name>
    <dbReference type="NCBI Taxonomy" id="4615"/>
    <lineage>
        <taxon>Eukaryota</taxon>
        <taxon>Viridiplantae</taxon>
        <taxon>Streptophyta</taxon>
        <taxon>Embryophyta</taxon>
        <taxon>Tracheophyta</taxon>
        <taxon>Spermatophyta</taxon>
        <taxon>Magnoliopsida</taxon>
        <taxon>Liliopsida</taxon>
        <taxon>Poales</taxon>
        <taxon>Bromeliaceae</taxon>
        <taxon>Bromelioideae</taxon>
        <taxon>Ananas</taxon>
    </lineage>
</organism>
<proteinExistence type="predicted"/>
<dbReference type="RefSeq" id="XP_020082293.1">
    <property type="nucleotide sequence ID" value="XM_020226704.1"/>
</dbReference>